<organism evidence="1 2">
    <name type="scientific">Frondihabitans sucicola</name>
    <dbReference type="NCBI Taxonomy" id="1268041"/>
    <lineage>
        <taxon>Bacteria</taxon>
        <taxon>Bacillati</taxon>
        <taxon>Actinomycetota</taxon>
        <taxon>Actinomycetes</taxon>
        <taxon>Micrococcales</taxon>
        <taxon>Microbacteriaceae</taxon>
        <taxon>Frondihabitans</taxon>
    </lineage>
</organism>
<proteinExistence type="predicted"/>
<reference evidence="2" key="1">
    <citation type="journal article" date="2019" name="Int. J. Syst. Evol. Microbiol.">
        <title>The Global Catalogue of Microorganisms (GCM) 10K type strain sequencing project: providing services to taxonomists for standard genome sequencing and annotation.</title>
        <authorList>
            <consortium name="The Broad Institute Genomics Platform"/>
            <consortium name="The Broad Institute Genome Sequencing Center for Infectious Disease"/>
            <person name="Wu L."/>
            <person name="Ma J."/>
        </authorList>
    </citation>
    <scope>NUCLEOTIDE SEQUENCE [LARGE SCALE GENOMIC DNA]</scope>
    <source>
        <strain evidence="2">NBRC 108728</strain>
    </source>
</reference>
<keyword evidence="2" id="KW-1185">Reference proteome</keyword>
<dbReference type="EMBL" id="AP027732">
    <property type="protein sequence ID" value="BDZ49604.1"/>
    <property type="molecule type" value="Genomic_DNA"/>
</dbReference>
<dbReference type="Proteomes" id="UP001321486">
    <property type="component" value="Chromosome"/>
</dbReference>
<evidence type="ECO:0000313" key="1">
    <source>
        <dbReference type="EMBL" id="BDZ49604.1"/>
    </source>
</evidence>
<gene>
    <name evidence="1" type="ORF">GCM10025867_18450</name>
</gene>
<name>A0ABN6XX58_9MICO</name>
<evidence type="ECO:0000313" key="2">
    <source>
        <dbReference type="Proteomes" id="UP001321486"/>
    </source>
</evidence>
<accession>A0ABN6XX58</accession>
<protein>
    <submittedName>
        <fullName evidence="1">Uncharacterized protein</fullName>
    </submittedName>
</protein>
<sequence length="59" mass="6559">MMWGQFAPRNAAGRLDLSVTIPEGRPTNVPRFAIAPTVRSLPLDAFPLARIIRRFPPDS</sequence>